<organism evidence="1 2">
    <name type="scientific">Macroventuria anomochaeta</name>
    <dbReference type="NCBI Taxonomy" id="301207"/>
    <lineage>
        <taxon>Eukaryota</taxon>
        <taxon>Fungi</taxon>
        <taxon>Dikarya</taxon>
        <taxon>Ascomycota</taxon>
        <taxon>Pezizomycotina</taxon>
        <taxon>Dothideomycetes</taxon>
        <taxon>Pleosporomycetidae</taxon>
        <taxon>Pleosporales</taxon>
        <taxon>Pleosporineae</taxon>
        <taxon>Didymellaceae</taxon>
        <taxon>Macroventuria</taxon>
    </lineage>
</organism>
<proteinExistence type="predicted"/>
<name>A0ACB6RQF0_9PLEO</name>
<keyword evidence="2" id="KW-1185">Reference proteome</keyword>
<evidence type="ECO:0000313" key="2">
    <source>
        <dbReference type="Proteomes" id="UP000799754"/>
    </source>
</evidence>
<reference evidence="1" key="1">
    <citation type="journal article" date="2020" name="Stud. Mycol.">
        <title>101 Dothideomycetes genomes: a test case for predicting lifestyles and emergence of pathogens.</title>
        <authorList>
            <person name="Haridas S."/>
            <person name="Albert R."/>
            <person name="Binder M."/>
            <person name="Bloem J."/>
            <person name="Labutti K."/>
            <person name="Salamov A."/>
            <person name="Andreopoulos B."/>
            <person name="Baker S."/>
            <person name="Barry K."/>
            <person name="Bills G."/>
            <person name="Bluhm B."/>
            <person name="Cannon C."/>
            <person name="Castanera R."/>
            <person name="Culley D."/>
            <person name="Daum C."/>
            <person name="Ezra D."/>
            <person name="Gonzalez J."/>
            <person name="Henrissat B."/>
            <person name="Kuo A."/>
            <person name="Liang C."/>
            <person name="Lipzen A."/>
            <person name="Lutzoni F."/>
            <person name="Magnuson J."/>
            <person name="Mondo S."/>
            <person name="Nolan M."/>
            <person name="Ohm R."/>
            <person name="Pangilinan J."/>
            <person name="Park H.-J."/>
            <person name="Ramirez L."/>
            <person name="Alfaro M."/>
            <person name="Sun H."/>
            <person name="Tritt A."/>
            <person name="Yoshinaga Y."/>
            <person name="Zwiers L.-H."/>
            <person name="Turgeon B."/>
            <person name="Goodwin S."/>
            <person name="Spatafora J."/>
            <person name="Crous P."/>
            <person name="Grigoriev I."/>
        </authorList>
    </citation>
    <scope>NUCLEOTIDE SEQUENCE</scope>
    <source>
        <strain evidence="1">CBS 525.71</strain>
    </source>
</reference>
<protein>
    <submittedName>
        <fullName evidence="1">Uncharacterized protein</fullName>
    </submittedName>
</protein>
<evidence type="ECO:0000313" key="1">
    <source>
        <dbReference type="EMBL" id="KAF2623635.1"/>
    </source>
</evidence>
<comment type="caution">
    <text evidence="1">The sequence shown here is derived from an EMBL/GenBank/DDBJ whole genome shotgun (WGS) entry which is preliminary data.</text>
</comment>
<gene>
    <name evidence="1" type="ORF">BU25DRAFT_349499</name>
</gene>
<dbReference type="EMBL" id="MU006735">
    <property type="protein sequence ID" value="KAF2623635.1"/>
    <property type="molecule type" value="Genomic_DNA"/>
</dbReference>
<sequence length="438" mass="48828">MAATSSNASFLSFGRDDGFISKSFQGLKHRHLPTSLLALLSTATEVHWASLGPVPESWLLSFKDASGRSSIRWGALLPQRLQTILAKTWHSPHLRFFLGPNESFIIWHPELIRWANLPPSLEDSLQSWLTPSGWRVGPPRIVTWGPEGAFFAMSEYGDVVYRLGDEDSWDIYKETVEEWKAEKGFSWSELAFIALDPTTSDQFIAIRNDGTWAGSIDDINEDALEDFALNFFTKAKKSRHRSQSNDQNGAETSSVPPINTRPDAAIQALYENWSRDTASRLASALAAIATPSSPAPSSPLGDIPVHPKPRKLQVRSQSNMHVPSIPAASSAPASLLIAFPYLPPAVTTCTLPSCELLKSDPLSIKACRHDVEVLLRASGLYSYEWLRQERLRWHPDRFGRLCDEGWRESGKKMAEEMFKIIDALMEELRLADGLDGTL</sequence>
<dbReference type="Proteomes" id="UP000799754">
    <property type="component" value="Unassembled WGS sequence"/>
</dbReference>
<accession>A0ACB6RQF0</accession>